<keyword evidence="1" id="KW-0479">Metal-binding</keyword>
<dbReference type="EMBL" id="LAZR01011291">
    <property type="protein sequence ID" value="KKM62459.1"/>
    <property type="molecule type" value="Genomic_DNA"/>
</dbReference>
<evidence type="ECO:0008006" key="5">
    <source>
        <dbReference type="Google" id="ProtNLM"/>
    </source>
</evidence>
<feature type="compositionally biased region" description="Basic and acidic residues" evidence="3">
    <location>
        <begin position="1"/>
        <end position="20"/>
    </location>
</feature>
<dbReference type="PANTHER" id="PTHR11358:SF26">
    <property type="entry name" value="GUANIDINO ACID HYDROLASE, MITOCHONDRIAL"/>
    <property type="match status" value="1"/>
</dbReference>
<dbReference type="AlphaFoldDB" id="A0A0F9IYI1"/>
<feature type="region of interest" description="Disordered" evidence="3">
    <location>
        <begin position="1"/>
        <end position="26"/>
    </location>
</feature>
<name>A0A0F9IYI1_9ZZZZ</name>
<feature type="non-terminal residue" evidence="4">
    <location>
        <position position="188"/>
    </location>
</feature>
<accession>A0A0F9IYI1</accession>
<reference evidence="4" key="1">
    <citation type="journal article" date="2015" name="Nature">
        <title>Complex archaea that bridge the gap between prokaryotes and eukaryotes.</title>
        <authorList>
            <person name="Spang A."/>
            <person name="Saw J.H."/>
            <person name="Jorgensen S.L."/>
            <person name="Zaremba-Niedzwiedzka K."/>
            <person name="Martijn J."/>
            <person name="Lind A.E."/>
            <person name="van Eijk R."/>
            <person name="Schleper C."/>
            <person name="Guy L."/>
            <person name="Ettema T.J."/>
        </authorList>
    </citation>
    <scope>NUCLEOTIDE SEQUENCE</scope>
</reference>
<proteinExistence type="predicted"/>
<evidence type="ECO:0000256" key="3">
    <source>
        <dbReference type="SAM" id="MobiDB-lite"/>
    </source>
</evidence>
<dbReference type="PANTHER" id="PTHR11358">
    <property type="entry name" value="ARGINASE/AGMATINASE"/>
    <property type="match status" value="1"/>
</dbReference>
<dbReference type="InterPro" id="IPR006035">
    <property type="entry name" value="Ureohydrolase"/>
</dbReference>
<dbReference type="Pfam" id="PF00491">
    <property type="entry name" value="Arginase"/>
    <property type="match status" value="1"/>
</dbReference>
<dbReference type="GO" id="GO:0046872">
    <property type="term" value="F:metal ion binding"/>
    <property type="evidence" value="ECO:0007669"/>
    <property type="project" value="UniProtKB-KW"/>
</dbReference>
<protein>
    <recommendedName>
        <fullName evidence="5">Agmatinase</fullName>
    </recommendedName>
</protein>
<dbReference type="InterPro" id="IPR023696">
    <property type="entry name" value="Ureohydrolase_dom_sf"/>
</dbReference>
<dbReference type="PROSITE" id="PS51409">
    <property type="entry name" value="ARGINASE_2"/>
    <property type="match status" value="1"/>
</dbReference>
<evidence type="ECO:0000313" key="4">
    <source>
        <dbReference type="EMBL" id="KKM62459.1"/>
    </source>
</evidence>
<comment type="caution">
    <text evidence="4">The sequence shown here is derived from an EMBL/GenBank/DDBJ whole genome shotgun (WGS) entry which is preliminary data.</text>
</comment>
<evidence type="ECO:0000256" key="1">
    <source>
        <dbReference type="ARBA" id="ARBA00022723"/>
    </source>
</evidence>
<organism evidence="4">
    <name type="scientific">marine sediment metagenome</name>
    <dbReference type="NCBI Taxonomy" id="412755"/>
    <lineage>
        <taxon>unclassified sequences</taxon>
        <taxon>metagenomes</taxon>
        <taxon>ecological metagenomes</taxon>
    </lineage>
</organism>
<dbReference type="GO" id="GO:0033389">
    <property type="term" value="P:putrescine biosynthetic process from arginine, via agmatine"/>
    <property type="evidence" value="ECO:0007669"/>
    <property type="project" value="TreeGrafter"/>
</dbReference>
<evidence type="ECO:0000256" key="2">
    <source>
        <dbReference type="ARBA" id="ARBA00022801"/>
    </source>
</evidence>
<gene>
    <name evidence="4" type="ORF">LCGC14_1521500</name>
</gene>
<keyword evidence="2" id="KW-0378">Hydrolase</keyword>
<dbReference type="GO" id="GO:0008783">
    <property type="term" value="F:agmatinase activity"/>
    <property type="evidence" value="ECO:0007669"/>
    <property type="project" value="TreeGrafter"/>
</dbReference>
<dbReference type="SUPFAM" id="SSF52768">
    <property type="entry name" value="Arginase/deacetylase"/>
    <property type="match status" value="1"/>
</dbReference>
<dbReference type="Gene3D" id="3.40.800.10">
    <property type="entry name" value="Ureohydrolase domain"/>
    <property type="match status" value="1"/>
</dbReference>
<sequence length="188" mass="20852">MFSTPRDRSRSHHPRDMGHDARRHHHPDLSQLRGWKAMQEEADIPGSGWAQEKKWALRMGLTGADSIEDKSIPTFARGELPHYAGINTFLKAPYAEDVTEVGDYDATVLGIPFDGGTTYRAGTRFGPQGVRKISALYTPYNYEMAVDLREQMTLCDAGDVFTIPANIEKSFDQISRAVSHVASSGSLP</sequence>